<gene>
    <name evidence="1" type="primary">porQ</name>
    <name evidence="1" type="ordered locus">KQS_05290</name>
</gene>
<dbReference type="KEGG" id="fin:KQS_05290"/>
<proteinExistence type="predicted"/>
<dbReference type="Proteomes" id="UP000007599">
    <property type="component" value="Chromosome I"/>
</dbReference>
<sequence>MLRKITWLLIVIATPVYAQIGGQSVYQFLNLVQSPRQAAMGGKTVTIVDYDVNQAMYNPATINPKMDNHLSTNYSNYYGEVSYGTAAYAYTWDRHVQTLHVGANFINYGNFDGYDELGNKTGSFTGTEGALSLGYSYNVPWTNLYVGANVKFITSALESYNSFGVASDIGFLYIDEKNDINFGLSLRNMGYQIKPYESTREKLPFEIDAGISQLMENVPIRWHVTLENLQQWNIAFSNPNRAESSLDGTTTEEKVSFFNNALRHVIMGAELFPEKAFNIRLGYNFRRGQELNIIDQRNFSGISAGFSLRFNTVRIDYSYARYTVAANSSIFGVTINLQ</sequence>
<dbReference type="EMBL" id="HE774682">
    <property type="protein sequence ID" value="CCG53024.1"/>
    <property type="molecule type" value="Genomic_DNA"/>
</dbReference>
<evidence type="ECO:0000313" key="2">
    <source>
        <dbReference type="Proteomes" id="UP000007599"/>
    </source>
</evidence>
<dbReference type="OrthoDB" id="9809953at2"/>
<dbReference type="RefSeq" id="WP_014388152.1">
    <property type="nucleotide sequence ID" value="NC_017025.1"/>
</dbReference>
<name>H8XV54_FLAIG</name>
<dbReference type="NCBIfam" id="NF033711">
    <property type="entry name" value="T9SS_PorQ"/>
    <property type="match status" value="1"/>
</dbReference>
<organism evidence="1 2">
    <name type="scientific">Flavobacterium indicum (strain DSM 17447 / CIP 109464 / GPTSA100-9)</name>
    <dbReference type="NCBI Taxonomy" id="1094466"/>
    <lineage>
        <taxon>Bacteria</taxon>
        <taxon>Pseudomonadati</taxon>
        <taxon>Bacteroidota</taxon>
        <taxon>Flavobacteriia</taxon>
        <taxon>Flavobacteriales</taxon>
        <taxon>Flavobacteriaceae</taxon>
        <taxon>Flavobacterium</taxon>
    </lineage>
</organism>
<dbReference type="eggNOG" id="COG2067">
    <property type="taxonomic scope" value="Bacteria"/>
</dbReference>
<reference evidence="2" key="2">
    <citation type="submission" date="2012-03" db="EMBL/GenBank/DDBJ databases">
        <title>Complete genome sequence of Flavobacterium indicum GPTSA100-9T, isolated from warm spring water.</title>
        <authorList>
            <person name="Barbier P."/>
            <person name="Houel A."/>
            <person name="Loux V."/>
            <person name="Poulain J."/>
            <person name="Bernardet J.-F."/>
            <person name="Touchon M."/>
            <person name="Duchaud E."/>
        </authorList>
    </citation>
    <scope>NUCLEOTIDE SEQUENCE [LARGE SCALE GENOMIC DNA]</scope>
    <source>
        <strain evidence="2">DSM 17447 / CIP 109464 / GPTSA100-9</strain>
    </source>
</reference>
<reference evidence="1 2" key="1">
    <citation type="journal article" date="2012" name="J. Bacteriol.">
        <title>Complete Genome Sequence of Flavobacterium indicum GPSTA100-9T, Isolated from Warm Spring Water.</title>
        <authorList>
            <person name="Barbier P."/>
            <person name="Houel A."/>
            <person name="Loux V."/>
            <person name="Poulain J."/>
            <person name="Bernardet J.F."/>
            <person name="Touchon M."/>
            <person name="Duchaud E."/>
        </authorList>
    </citation>
    <scope>NUCLEOTIDE SEQUENCE [LARGE SCALE GENOMIC DNA]</scope>
    <source>
        <strain evidence="2">DSM 17447 / CIP 109464 / GPTSA100-9</strain>
    </source>
</reference>
<accession>H8XV54</accession>
<protein>
    <recommendedName>
        <fullName evidence="3">Penicillin-binding protein</fullName>
    </recommendedName>
</protein>
<dbReference type="PATRIC" id="fig|1094466.5.peg.1038"/>
<dbReference type="NCBIfam" id="NF033709">
    <property type="entry name" value="PorV_fam"/>
    <property type="match status" value="1"/>
</dbReference>
<dbReference type="HOGENOM" id="CLU_069104_0_0_10"/>
<dbReference type="STRING" id="1094466.KQS_05290"/>
<keyword evidence="2" id="KW-1185">Reference proteome</keyword>
<dbReference type="AlphaFoldDB" id="H8XV54"/>
<evidence type="ECO:0000313" key="1">
    <source>
        <dbReference type="EMBL" id="CCG53024.1"/>
    </source>
</evidence>
<evidence type="ECO:0008006" key="3">
    <source>
        <dbReference type="Google" id="ProtNLM"/>
    </source>
</evidence>